<feature type="transmembrane region" description="Helical" evidence="6">
    <location>
        <begin position="74"/>
        <end position="91"/>
    </location>
</feature>
<feature type="transmembrane region" description="Helical" evidence="6">
    <location>
        <begin position="270"/>
        <end position="289"/>
    </location>
</feature>
<sequence length="298" mass="29788">MTTSATTPAASDIRTGVALGVVGALAFGTLGIFGKLGAGVGLDSHSLLGWRFAIVALLLLPLSGRLAWAARGRLLAVGTLYTVATLAYFAALGRVSAGTTSLLLYSAPAFVVLLSWLQGRVPRRTQLGAVALAGLGLALVIGLPGAADRDPVGLLCGAAAGALYALYLVASERFLNGVSPIAATAHMALVAGVTFGALAAGRGTLHIPTALDAWGVILGMALIPTIVAVPALYGAIARLGATRASLLGTLEPLFTVVLAALILHEQPGPAVVLGGGLILAGAGLAQWPARRAPTAPHP</sequence>
<evidence type="ECO:0000313" key="9">
    <source>
        <dbReference type="Proteomes" id="UP001595803"/>
    </source>
</evidence>
<keyword evidence="9" id="KW-1185">Reference proteome</keyword>
<keyword evidence="5 6" id="KW-0472">Membrane</keyword>
<feature type="transmembrane region" description="Helical" evidence="6">
    <location>
        <begin position="152"/>
        <end position="169"/>
    </location>
</feature>
<feature type="transmembrane region" description="Helical" evidence="6">
    <location>
        <begin position="129"/>
        <end position="146"/>
    </location>
</feature>
<evidence type="ECO:0000259" key="7">
    <source>
        <dbReference type="Pfam" id="PF00892"/>
    </source>
</evidence>
<dbReference type="PANTHER" id="PTHR42920">
    <property type="entry name" value="OS03G0707200 PROTEIN-RELATED"/>
    <property type="match status" value="1"/>
</dbReference>
<comment type="subcellular location">
    <subcellularLocation>
        <location evidence="1">Cell membrane</location>
        <topology evidence="1">Multi-pass membrane protein</topology>
    </subcellularLocation>
</comment>
<dbReference type="InterPro" id="IPR051258">
    <property type="entry name" value="Diverse_Substrate_Transporter"/>
</dbReference>
<reference evidence="9" key="1">
    <citation type="journal article" date="2019" name="Int. J. Syst. Evol. Microbiol.">
        <title>The Global Catalogue of Microorganisms (GCM) 10K type strain sequencing project: providing services to taxonomists for standard genome sequencing and annotation.</title>
        <authorList>
            <consortium name="The Broad Institute Genomics Platform"/>
            <consortium name="The Broad Institute Genome Sequencing Center for Infectious Disease"/>
            <person name="Wu L."/>
            <person name="Ma J."/>
        </authorList>
    </citation>
    <scope>NUCLEOTIDE SEQUENCE [LARGE SCALE GENOMIC DNA]</scope>
    <source>
        <strain evidence="9">CCTCC AB 2017081</strain>
    </source>
</reference>
<feature type="transmembrane region" description="Helical" evidence="6">
    <location>
        <begin position="48"/>
        <end position="67"/>
    </location>
</feature>
<keyword evidence="3 6" id="KW-0812">Transmembrane</keyword>
<evidence type="ECO:0000256" key="1">
    <source>
        <dbReference type="ARBA" id="ARBA00004651"/>
    </source>
</evidence>
<dbReference type="InterPro" id="IPR000620">
    <property type="entry name" value="EamA_dom"/>
</dbReference>
<dbReference type="Proteomes" id="UP001595803">
    <property type="component" value="Unassembled WGS sequence"/>
</dbReference>
<evidence type="ECO:0000256" key="6">
    <source>
        <dbReference type="SAM" id="Phobius"/>
    </source>
</evidence>
<feature type="transmembrane region" description="Helical" evidence="6">
    <location>
        <begin position="245"/>
        <end position="264"/>
    </location>
</feature>
<proteinExistence type="predicted"/>
<evidence type="ECO:0000256" key="5">
    <source>
        <dbReference type="ARBA" id="ARBA00023136"/>
    </source>
</evidence>
<dbReference type="SUPFAM" id="SSF103481">
    <property type="entry name" value="Multidrug resistance efflux transporter EmrE"/>
    <property type="match status" value="2"/>
</dbReference>
<protein>
    <submittedName>
        <fullName evidence="8">DMT family transporter</fullName>
    </submittedName>
</protein>
<accession>A0ABV7Z8Y3</accession>
<dbReference type="PANTHER" id="PTHR42920:SF11">
    <property type="entry name" value="INNER MEMBRANE PROTEIN YTFF"/>
    <property type="match status" value="1"/>
</dbReference>
<dbReference type="EMBL" id="JBHRZG010000008">
    <property type="protein sequence ID" value="MFC3832753.1"/>
    <property type="molecule type" value="Genomic_DNA"/>
</dbReference>
<feature type="transmembrane region" description="Helical" evidence="6">
    <location>
        <begin position="213"/>
        <end position="233"/>
    </location>
</feature>
<comment type="caution">
    <text evidence="8">The sequence shown here is derived from an EMBL/GenBank/DDBJ whole genome shotgun (WGS) entry which is preliminary data.</text>
</comment>
<feature type="transmembrane region" description="Helical" evidence="6">
    <location>
        <begin position="16"/>
        <end position="36"/>
    </location>
</feature>
<dbReference type="InterPro" id="IPR037185">
    <property type="entry name" value="EmrE-like"/>
</dbReference>
<name>A0ABV7Z8Y3_9DEIO</name>
<organism evidence="8 9">
    <name type="scientific">Deinococcus rufus</name>
    <dbReference type="NCBI Taxonomy" id="2136097"/>
    <lineage>
        <taxon>Bacteria</taxon>
        <taxon>Thermotogati</taxon>
        <taxon>Deinococcota</taxon>
        <taxon>Deinococci</taxon>
        <taxon>Deinococcales</taxon>
        <taxon>Deinococcaceae</taxon>
        <taxon>Deinococcus</taxon>
    </lineage>
</organism>
<feature type="transmembrane region" description="Helical" evidence="6">
    <location>
        <begin position="181"/>
        <end position="201"/>
    </location>
</feature>
<feature type="domain" description="EamA" evidence="7">
    <location>
        <begin position="15"/>
        <end position="141"/>
    </location>
</feature>
<evidence type="ECO:0000256" key="2">
    <source>
        <dbReference type="ARBA" id="ARBA00022475"/>
    </source>
</evidence>
<keyword evidence="4 6" id="KW-1133">Transmembrane helix</keyword>
<keyword evidence="2" id="KW-1003">Cell membrane</keyword>
<evidence type="ECO:0000256" key="4">
    <source>
        <dbReference type="ARBA" id="ARBA00022989"/>
    </source>
</evidence>
<feature type="transmembrane region" description="Helical" evidence="6">
    <location>
        <begin position="97"/>
        <end position="117"/>
    </location>
</feature>
<evidence type="ECO:0000313" key="8">
    <source>
        <dbReference type="EMBL" id="MFC3832753.1"/>
    </source>
</evidence>
<gene>
    <name evidence="8" type="ORF">ACFOSB_07775</name>
</gene>
<feature type="domain" description="EamA" evidence="7">
    <location>
        <begin position="153"/>
        <end position="284"/>
    </location>
</feature>
<dbReference type="Pfam" id="PF00892">
    <property type="entry name" value="EamA"/>
    <property type="match status" value="2"/>
</dbReference>
<dbReference type="RefSeq" id="WP_322473998.1">
    <property type="nucleotide sequence ID" value="NZ_JBHRZG010000008.1"/>
</dbReference>
<evidence type="ECO:0000256" key="3">
    <source>
        <dbReference type="ARBA" id="ARBA00022692"/>
    </source>
</evidence>